<evidence type="ECO:0000313" key="5">
    <source>
        <dbReference type="RefSeq" id="XP_038866483.1"/>
    </source>
</evidence>
<feature type="region of interest" description="Disordered" evidence="1">
    <location>
        <begin position="106"/>
        <end position="132"/>
    </location>
</feature>
<proteinExistence type="predicted"/>
<dbReference type="RefSeq" id="XP_038866484.1">
    <property type="nucleotide sequence ID" value="XM_039010556.1"/>
</dbReference>
<dbReference type="PROSITE" id="PS50017">
    <property type="entry name" value="DEATH_DOMAIN"/>
    <property type="match status" value="1"/>
</dbReference>
<dbReference type="Proteomes" id="UP000808372">
    <property type="component" value="Chromosome 16"/>
</dbReference>
<dbReference type="PROSITE" id="PS50209">
    <property type="entry name" value="CARD"/>
    <property type="match status" value="1"/>
</dbReference>
<reference evidence="5 6" key="1">
    <citation type="submission" date="2025-04" db="UniProtKB">
        <authorList>
            <consortium name="RefSeq"/>
        </authorList>
    </citation>
    <scope>IDENTIFICATION</scope>
    <source>
        <tissue evidence="5 6">White muscle</tissue>
    </source>
</reference>
<dbReference type="InterPro" id="IPR011029">
    <property type="entry name" value="DEATH-like_dom_sf"/>
</dbReference>
<name>A0A8U1EYS6_SALNM</name>
<dbReference type="Pfam" id="PF00531">
    <property type="entry name" value="Death"/>
    <property type="match status" value="1"/>
</dbReference>
<dbReference type="GeneID" id="120061051"/>
<dbReference type="RefSeq" id="XP_038866483.1">
    <property type="nucleotide sequence ID" value="XM_039010555.1"/>
</dbReference>
<keyword evidence="4" id="KW-1185">Reference proteome</keyword>
<protein>
    <submittedName>
        <fullName evidence="5 6">Uncharacterized protein zgc:174906 isoform X1</fullName>
    </submittedName>
</protein>
<evidence type="ECO:0000256" key="1">
    <source>
        <dbReference type="SAM" id="MobiDB-lite"/>
    </source>
</evidence>
<organism evidence="4 5">
    <name type="scientific">Salvelinus namaycush</name>
    <name type="common">Lake trout</name>
    <name type="synonym">Salmo namaycush</name>
    <dbReference type="NCBI Taxonomy" id="8040"/>
    <lineage>
        <taxon>Eukaryota</taxon>
        <taxon>Metazoa</taxon>
        <taxon>Chordata</taxon>
        <taxon>Craniata</taxon>
        <taxon>Vertebrata</taxon>
        <taxon>Euteleostomi</taxon>
        <taxon>Actinopterygii</taxon>
        <taxon>Neopterygii</taxon>
        <taxon>Teleostei</taxon>
        <taxon>Protacanthopterygii</taxon>
        <taxon>Salmoniformes</taxon>
        <taxon>Salmonidae</taxon>
        <taxon>Salmoninae</taxon>
        <taxon>Salvelinus</taxon>
    </lineage>
</organism>
<dbReference type="InterPro" id="IPR001315">
    <property type="entry name" value="CARD"/>
</dbReference>
<accession>A0A8U1EYS6</accession>
<dbReference type="GO" id="GO:0007165">
    <property type="term" value="P:signal transduction"/>
    <property type="evidence" value="ECO:0007669"/>
    <property type="project" value="InterPro"/>
</dbReference>
<sequence>MAEEEPLGGAQQVLRRLKPELIDTLSADPAFVLQHADSLSLLARHEYKQVKALTDPSKQAQDLLDHVINKGPTAAEQLLQLLRGKEMQDTFPNLLFLKELPVNDQRAAGEKGTGGNEVTRKRRQTFESEENLPAKQTCKDGSKMVVEKDLMRVAQNIGRSWRAIGTGALDIPSVKLDQILEDYPHSHVDRVFAMLRYWSTLKRHEATAANLHSLLSQGDWALLPNSIDFLLDPILDP</sequence>
<dbReference type="InterPro" id="IPR000488">
    <property type="entry name" value="Death_dom"/>
</dbReference>
<dbReference type="Pfam" id="PF00619">
    <property type="entry name" value="CARD"/>
    <property type="match status" value="1"/>
</dbReference>
<dbReference type="SUPFAM" id="SSF47986">
    <property type="entry name" value="DEATH domain"/>
    <property type="match status" value="2"/>
</dbReference>
<evidence type="ECO:0000313" key="6">
    <source>
        <dbReference type="RefSeq" id="XP_038866484.1"/>
    </source>
</evidence>
<feature type="domain" description="Death" evidence="2">
    <location>
        <begin position="169"/>
        <end position="217"/>
    </location>
</feature>
<evidence type="ECO:0000259" key="3">
    <source>
        <dbReference type="PROSITE" id="PS50209"/>
    </source>
</evidence>
<dbReference type="CDD" id="cd01671">
    <property type="entry name" value="CARD"/>
    <property type="match status" value="1"/>
</dbReference>
<dbReference type="GO" id="GO:0042981">
    <property type="term" value="P:regulation of apoptotic process"/>
    <property type="evidence" value="ECO:0007669"/>
    <property type="project" value="InterPro"/>
</dbReference>
<gene>
    <name evidence="5 6" type="primary">zgc:174906</name>
</gene>
<evidence type="ECO:0000259" key="2">
    <source>
        <dbReference type="PROSITE" id="PS50017"/>
    </source>
</evidence>
<dbReference type="KEGG" id="snh:120061051"/>
<evidence type="ECO:0000313" key="4">
    <source>
        <dbReference type="Proteomes" id="UP000808372"/>
    </source>
</evidence>
<dbReference type="CDD" id="cd01670">
    <property type="entry name" value="Death"/>
    <property type="match status" value="1"/>
</dbReference>
<feature type="domain" description="CARD" evidence="3">
    <location>
        <begin position="10"/>
        <end position="83"/>
    </location>
</feature>
<dbReference type="AlphaFoldDB" id="A0A8U1EYS6"/>
<dbReference type="Gene3D" id="1.10.533.10">
    <property type="entry name" value="Death Domain, Fas"/>
    <property type="match status" value="2"/>
</dbReference>